<sequence length="127" mass="13567">MSENQPVIVFHGRTEFEAQMARDTLQSAMIPLIHVPSLSTGIFGTARPTRVAVPAEFVEQSIEVLKEAGFDAKPEKAPHGVEEFAGAVQDTFPATTSSGSPRFILVVGFVLIAALVFFGRGCFQAGS</sequence>
<keyword evidence="1" id="KW-0472">Membrane</keyword>
<evidence type="ECO:0008006" key="4">
    <source>
        <dbReference type="Google" id="ProtNLM"/>
    </source>
</evidence>
<proteinExistence type="predicted"/>
<evidence type="ECO:0000313" key="2">
    <source>
        <dbReference type="EMBL" id="NNF05987.1"/>
    </source>
</evidence>
<reference evidence="2 3" key="1">
    <citation type="submission" date="2020-03" db="EMBL/GenBank/DDBJ databases">
        <title>Metabolic flexibility allows generalist bacteria to become dominant in a frequently disturbed ecosystem.</title>
        <authorList>
            <person name="Chen Y.-J."/>
            <person name="Leung P.M."/>
            <person name="Bay S.K."/>
            <person name="Hugenholtz P."/>
            <person name="Kessler A.J."/>
            <person name="Shelley G."/>
            <person name="Waite D.W."/>
            <person name="Cook P.L."/>
            <person name="Greening C."/>
        </authorList>
    </citation>
    <scope>NUCLEOTIDE SEQUENCE [LARGE SCALE GENOMIC DNA]</scope>
    <source>
        <strain evidence="2">SS_bin_28</strain>
    </source>
</reference>
<organism evidence="2 3">
    <name type="scientific">Eiseniibacteriota bacterium</name>
    <dbReference type="NCBI Taxonomy" id="2212470"/>
    <lineage>
        <taxon>Bacteria</taxon>
        <taxon>Candidatus Eiseniibacteriota</taxon>
    </lineage>
</organism>
<evidence type="ECO:0000256" key="1">
    <source>
        <dbReference type="SAM" id="Phobius"/>
    </source>
</evidence>
<feature type="transmembrane region" description="Helical" evidence="1">
    <location>
        <begin position="103"/>
        <end position="123"/>
    </location>
</feature>
<keyword evidence="1" id="KW-0812">Transmembrane</keyword>
<name>A0A7Y2E7X5_UNCEI</name>
<comment type="caution">
    <text evidence="2">The sequence shown here is derived from an EMBL/GenBank/DDBJ whole genome shotgun (WGS) entry which is preliminary data.</text>
</comment>
<accession>A0A7Y2E7X5</accession>
<gene>
    <name evidence="2" type="ORF">HKN21_04445</name>
</gene>
<keyword evidence="1" id="KW-1133">Transmembrane helix</keyword>
<dbReference type="AlphaFoldDB" id="A0A7Y2E7X5"/>
<dbReference type="EMBL" id="JABDJR010000166">
    <property type="protein sequence ID" value="NNF05987.1"/>
    <property type="molecule type" value="Genomic_DNA"/>
</dbReference>
<protein>
    <recommendedName>
        <fullName evidence="4">DUF2007 domain-containing protein</fullName>
    </recommendedName>
</protein>
<evidence type="ECO:0000313" key="3">
    <source>
        <dbReference type="Proteomes" id="UP000547674"/>
    </source>
</evidence>
<dbReference type="Proteomes" id="UP000547674">
    <property type="component" value="Unassembled WGS sequence"/>
</dbReference>